<protein>
    <submittedName>
        <fullName evidence="4">Organic solute transporter subunit beta</fullName>
    </submittedName>
</protein>
<feature type="transmembrane region" description="Helical" evidence="1">
    <location>
        <begin position="68"/>
        <end position="90"/>
    </location>
</feature>
<evidence type="ECO:0000313" key="4">
    <source>
        <dbReference type="RefSeq" id="XP_026528882.1"/>
    </source>
</evidence>
<dbReference type="GO" id="GO:0032991">
    <property type="term" value="C:protein-containing complex"/>
    <property type="evidence" value="ECO:0007669"/>
    <property type="project" value="TreeGrafter"/>
</dbReference>
<dbReference type="InterPro" id="IPR052678">
    <property type="entry name" value="OST-beta_subunit"/>
</dbReference>
<dbReference type="Proteomes" id="UP000504612">
    <property type="component" value="Unplaced"/>
</dbReference>
<keyword evidence="3" id="KW-1185">Reference proteome</keyword>
<dbReference type="GO" id="GO:0046982">
    <property type="term" value="F:protein heterodimerization activity"/>
    <property type="evidence" value="ECO:0007669"/>
    <property type="project" value="InterPro"/>
</dbReference>
<sequence length="168" mass="18688">MLQTNMGIFWTTLCFLVYGLNTDLGVLAIASSQPQEDSEGLDSPSEDTISPEMLQEMLWFFRREDPSAWNYSILVLSVLVLLIGVVLLGANIRANRNQKAFLLRKEGYEVTPLDEAEAKQAFVLLNKENPDQVGDNLLSKTLTTGDVMVRWKDGKTSPLYADASEAEA</sequence>
<keyword evidence="1" id="KW-0812">Transmembrane</keyword>
<dbReference type="GO" id="GO:0022857">
    <property type="term" value="F:transmembrane transporter activity"/>
    <property type="evidence" value="ECO:0007669"/>
    <property type="project" value="InterPro"/>
</dbReference>
<dbReference type="GeneID" id="113415596"/>
<keyword evidence="2" id="KW-0732">Signal</keyword>
<gene>
    <name evidence="4" type="primary">SLC51B</name>
</gene>
<proteinExistence type="predicted"/>
<feature type="signal peptide" evidence="2">
    <location>
        <begin position="1"/>
        <end position="22"/>
    </location>
</feature>
<dbReference type="GO" id="GO:0015721">
    <property type="term" value="P:bile acid and bile salt transport"/>
    <property type="evidence" value="ECO:0007669"/>
    <property type="project" value="InterPro"/>
</dbReference>
<dbReference type="KEGG" id="nss:113415596"/>
<reference evidence="4" key="1">
    <citation type="submission" date="2025-08" db="UniProtKB">
        <authorList>
            <consortium name="RefSeq"/>
        </authorList>
    </citation>
    <scope>IDENTIFICATION</scope>
</reference>
<dbReference type="Pfam" id="PF15048">
    <property type="entry name" value="OSTbeta"/>
    <property type="match status" value="1"/>
</dbReference>
<dbReference type="RefSeq" id="XP_026528882.1">
    <property type="nucleotide sequence ID" value="XM_026673097.1"/>
</dbReference>
<evidence type="ECO:0000256" key="2">
    <source>
        <dbReference type="SAM" id="SignalP"/>
    </source>
</evidence>
<evidence type="ECO:0000256" key="1">
    <source>
        <dbReference type="SAM" id="Phobius"/>
    </source>
</evidence>
<keyword evidence="1" id="KW-0472">Membrane</keyword>
<keyword evidence="1" id="KW-1133">Transmembrane helix</keyword>
<dbReference type="InterPro" id="IPR029387">
    <property type="entry name" value="OSTbeta"/>
</dbReference>
<organism evidence="3 4">
    <name type="scientific">Notechis scutatus</name>
    <name type="common">mainland tiger snake</name>
    <dbReference type="NCBI Taxonomy" id="8663"/>
    <lineage>
        <taxon>Eukaryota</taxon>
        <taxon>Metazoa</taxon>
        <taxon>Chordata</taxon>
        <taxon>Craniata</taxon>
        <taxon>Vertebrata</taxon>
        <taxon>Euteleostomi</taxon>
        <taxon>Lepidosauria</taxon>
        <taxon>Squamata</taxon>
        <taxon>Bifurcata</taxon>
        <taxon>Unidentata</taxon>
        <taxon>Episquamata</taxon>
        <taxon>Toxicofera</taxon>
        <taxon>Serpentes</taxon>
        <taxon>Colubroidea</taxon>
        <taxon>Elapidae</taxon>
        <taxon>Hydrophiinae</taxon>
        <taxon>Notechis</taxon>
    </lineage>
</organism>
<accession>A0A6J1UD96</accession>
<feature type="chain" id="PRO_5026883427" evidence="2">
    <location>
        <begin position="23"/>
        <end position="168"/>
    </location>
</feature>
<dbReference type="AlphaFoldDB" id="A0A6J1UD96"/>
<dbReference type="GO" id="GO:0005886">
    <property type="term" value="C:plasma membrane"/>
    <property type="evidence" value="ECO:0007669"/>
    <property type="project" value="InterPro"/>
</dbReference>
<name>A0A6J1UD96_9SAUR</name>
<dbReference type="CTD" id="123264"/>
<evidence type="ECO:0000313" key="3">
    <source>
        <dbReference type="Proteomes" id="UP000504612"/>
    </source>
</evidence>
<dbReference type="PANTHER" id="PTHR36129:SF1">
    <property type="entry name" value="ORGANIC SOLUTE TRANSPORTER SUBUNIT BETA"/>
    <property type="match status" value="1"/>
</dbReference>
<dbReference type="PANTHER" id="PTHR36129">
    <property type="entry name" value="ORGANIC SOLUTE TRANSPORTER SUBUNIT BETA-RELATED"/>
    <property type="match status" value="1"/>
</dbReference>